<dbReference type="Proteomes" id="UP000796761">
    <property type="component" value="Unassembled WGS sequence"/>
</dbReference>
<comment type="caution">
    <text evidence="1">The sequence shown here is derived from an EMBL/GenBank/DDBJ whole genome shotgun (WGS) entry which is preliminary data.</text>
</comment>
<reference evidence="1" key="1">
    <citation type="submission" date="2019-04" db="EMBL/GenBank/DDBJ databases">
        <title>Genome assembly of Zosterops borbonicus 15179.</title>
        <authorList>
            <person name="Leroy T."/>
            <person name="Anselmetti Y."/>
            <person name="Tilak M.-K."/>
            <person name="Nabholz B."/>
        </authorList>
    </citation>
    <scope>NUCLEOTIDE SEQUENCE</scope>
    <source>
        <strain evidence="1">HGM_15179</strain>
        <tissue evidence="1">Muscle</tissue>
    </source>
</reference>
<organism evidence="1 2">
    <name type="scientific">Zosterops borbonicus</name>
    <dbReference type="NCBI Taxonomy" id="364589"/>
    <lineage>
        <taxon>Eukaryota</taxon>
        <taxon>Metazoa</taxon>
        <taxon>Chordata</taxon>
        <taxon>Craniata</taxon>
        <taxon>Vertebrata</taxon>
        <taxon>Euteleostomi</taxon>
        <taxon>Archelosauria</taxon>
        <taxon>Archosauria</taxon>
        <taxon>Dinosauria</taxon>
        <taxon>Saurischia</taxon>
        <taxon>Theropoda</taxon>
        <taxon>Coelurosauria</taxon>
        <taxon>Aves</taxon>
        <taxon>Neognathae</taxon>
        <taxon>Neoaves</taxon>
        <taxon>Telluraves</taxon>
        <taxon>Australaves</taxon>
        <taxon>Passeriformes</taxon>
        <taxon>Sylvioidea</taxon>
        <taxon>Zosteropidae</taxon>
        <taxon>Zosterops</taxon>
    </lineage>
</organism>
<dbReference type="InterPro" id="IPR027417">
    <property type="entry name" value="P-loop_NTPase"/>
</dbReference>
<evidence type="ECO:0000313" key="2">
    <source>
        <dbReference type="Proteomes" id="UP000796761"/>
    </source>
</evidence>
<dbReference type="EMBL" id="SWJQ01002142">
    <property type="protein sequence ID" value="TRZ06835.1"/>
    <property type="molecule type" value="Genomic_DNA"/>
</dbReference>
<keyword evidence="2" id="KW-1185">Reference proteome</keyword>
<accession>A0A8K1FXQ6</accession>
<sequence>MAAALERALGPALPGEGSEAPLPPLPVLVLGPAGSGRTSLLLRTALAGGADGPRVLFLAPSAIPRLPGGPGGTGTDPRALQCDVTVVCSLCGDIICPIGVTSPWRLPFLVMSSVPFP</sequence>
<dbReference type="AlphaFoldDB" id="A0A8K1FXQ6"/>
<dbReference type="SUPFAM" id="SSF52540">
    <property type="entry name" value="P-loop containing nucleoside triphosphate hydrolases"/>
    <property type="match status" value="1"/>
</dbReference>
<protein>
    <submittedName>
        <fullName evidence="1">Uncharacterized protein</fullName>
    </submittedName>
</protein>
<name>A0A8K1FXQ6_9PASS</name>
<gene>
    <name evidence="1" type="ORF">HGM15179_020273</name>
</gene>
<evidence type="ECO:0000313" key="1">
    <source>
        <dbReference type="EMBL" id="TRZ06835.1"/>
    </source>
</evidence>
<proteinExistence type="predicted"/>